<proteinExistence type="predicted"/>
<evidence type="ECO:0000256" key="6">
    <source>
        <dbReference type="ARBA" id="ARBA00022679"/>
    </source>
</evidence>
<comment type="subcellular location">
    <subcellularLocation>
        <location evidence="2">Cell membrane</location>
        <topology evidence="2">Multi-pass membrane protein</topology>
    </subcellularLocation>
</comment>
<dbReference type="EC" id="2.7.13.3" evidence="3"/>
<dbReference type="GO" id="GO:0005886">
    <property type="term" value="C:plasma membrane"/>
    <property type="evidence" value="ECO:0007669"/>
    <property type="project" value="UniProtKB-SubCell"/>
</dbReference>
<keyword evidence="8" id="KW-0902">Two-component regulatory system</keyword>
<sequence>MRWNRWLYLKYVQNTQVRLTCYFLIVLLPLVAVSLYANEVSRQMVLEQSMARTENSLTSVAENIDLTLQNVEELSKLVATSPDLLQMLDKADCGLTPESIVDFTQLLSNLWNITSISQSVSEISVYHAGTGTILSTKMGGKRVQDNSHKEWLMGLAEMNGATGKYVFDHDEIPGGGTVGALIGADSISLVRTMDLHSSRKKWNLLIITLNQSRLSRLMDSVIPSTHASIDLYTKSGKWVSGAAGGLAHSSSRQAADLLKIQVDTRYYGWSLVLQQPKEEIYGKTMQIRSYTYVIIGVSVLLAILIAWGVYTRISSPLHKLTYAIKELSIGDLNVRINVDREDEFGYLMKAYNQMAEYQKHLIEDYYEQQLQLAHTELKFLQAQINPHFLYNTLDSIYWTAKNYDADEISEMVLNLSRFFRLSLNKGKESFSVEETIAHLDYYIRVQQIRFLDSFTVTYRIQEESRNVPIFKLLLQPLVENAILHGLETRANGGELVIASKVQAGALLLSVQDNGAGIEKERLVYIQKKLEQIAERDRFQLTRRDSAWTDLYGLLNVLSRIHMLYGSEAGMWINSREGEGTTVTVCLPLDRCSEDFHLGSMAQQTERTEEMSS</sequence>
<keyword evidence="7 12" id="KW-0418">Kinase</keyword>
<comment type="caution">
    <text evidence="12">The sequence shown here is derived from an EMBL/GenBank/DDBJ whole genome shotgun (WGS) entry which is preliminary data.</text>
</comment>
<name>A0A6G3ZUA3_9BACL</name>
<evidence type="ECO:0000256" key="7">
    <source>
        <dbReference type="ARBA" id="ARBA00022777"/>
    </source>
</evidence>
<dbReference type="Pfam" id="PF06580">
    <property type="entry name" value="His_kinase"/>
    <property type="match status" value="1"/>
</dbReference>
<evidence type="ECO:0000256" key="8">
    <source>
        <dbReference type="ARBA" id="ARBA00023012"/>
    </source>
</evidence>
<dbReference type="PRINTS" id="PR00344">
    <property type="entry name" value="BCTRLSENSOR"/>
</dbReference>
<reference evidence="12" key="1">
    <citation type="submission" date="2020-02" db="EMBL/GenBank/DDBJ databases">
        <authorList>
            <person name="Shen X.-R."/>
            <person name="Zhang Y.-X."/>
        </authorList>
    </citation>
    <scope>NUCLEOTIDE SEQUENCE</scope>
    <source>
        <strain evidence="12">SYP-B3998</strain>
    </source>
</reference>
<dbReference type="PROSITE" id="PS50885">
    <property type="entry name" value="HAMP"/>
    <property type="match status" value="1"/>
</dbReference>
<keyword evidence="10" id="KW-0812">Transmembrane</keyword>
<dbReference type="AlphaFoldDB" id="A0A6G3ZUA3"/>
<evidence type="ECO:0000259" key="11">
    <source>
        <dbReference type="PROSITE" id="PS50885"/>
    </source>
</evidence>
<evidence type="ECO:0000256" key="2">
    <source>
        <dbReference type="ARBA" id="ARBA00004651"/>
    </source>
</evidence>
<evidence type="ECO:0000256" key="5">
    <source>
        <dbReference type="ARBA" id="ARBA00022553"/>
    </source>
</evidence>
<feature type="domain" description="HAMP" evidence="11">
    <location>
        <begin position="311"/>
        <end position="363"/>
    </location>
</feature>
<organism evidence="12">
    <name type="scientific">Paenibacillus sp. SYP-B3998</name>
    <dbReference type="NCBI Taxonomy" id="2678564"/>
    <lineage>
        <taxon>Bacteria</taxon>
        <taxon>Bacillati</taxon>
        <taxon>Bacillota</taxon>
        <taxon>Bacilli</taxon>
        <taxon>Bacillales</taxon>
        <taxon>Paenibacillaceae</taxon>
        <taxon>Paenibacillus</taxon>
    </lineage>
</organism>
<dbReference type="PANTHER" id="PTHR34220:SF7">
    <property type="entry name" value="SENSOR HISTIDINE KINASE YPDA"/>
    <property type="match status" value="1"/>
</dbReference>
<evidence type="ECO:0000256" key="3">
    <source>
        <dbReference type="ARBA" id="ARBA00012438"/>
    </source>
</evidence>
<dbReference type="CDD" id="cd06225">
    <property type="entry name" value="HAMP"/>
    <property type="match status" value="1"/>
</dbReference>
<evidence type="ECO:0000256" key="9">
    <source>
        <dbReference type="ARBA" id="ARBA00023136"/>
    </source>
</evidence>
<dbReference type="Pfam" id="PF00672">
    <property type="entry name" value="HAMP"/>
    <property type="match status" value="1"/>
</dbReference>
<dbReference type="SUPFAM" id="SSF158472">
    <property type="entry name" value="HAMP domain-like"/>
    <property type="match status" value="1"/>
</dbReference>
<dbReference type="InterPro" id="IPR003594">
    <property type="entry name" value="HATPase_dom"/>
</dbReference>
<dbReference type="SUPFAM" id="SSF55874">
    <property type="entry name" value="ATPase domain of HSP90 chaperone/DNA topoisomerase II/histidine kinase"/>
    <property type="match status" value="1"/>
</dbReference>
<dbReference type="InterPro" id="IPR004358">
    <property type="entry name" value="Sig_transdc_His_kin-like_C"/>
</dbReference>
<keyword evidence="10" id="KW-1133">Transmembrane helix</keyword>
<keyword evidence="4" id="KW-1003">Cell membrane</keyword>
<dbReference type="InterPro" id="IPR003660">
    <property type="entry name" value="HAMP_dom"/>
</dbReference>
<accession>A0A6G3ZUA3</accession>
<dbReference type="PANTHER" id="PTHR34220">
    <property type="entry name" value="SENSOR HISTIDINE KINASE YPDA"/>
    <property type="match status" value="1"/>
</dbReference>
<comment type="catalytic activity">
    <reaction evidence="1">
        <text>ATP + protein L-histidine = ADP + protein N-phospho-L-histidine.</text>
        <dbReference type="EC" id="2.7.13.3"/>
    </reaction>
</comment>
<keyword evidence="6" id="KW-0808">Transferase</keyword>
<evidence type="ECO:0000313" key="12">
    <source>
        <dbReference type="EMBL" id="NEW05796.1"/>
    </source>
</evidence>
<dbReference type="InterPro" id="IPR010559">
    <property type="entry name" value="Sig_transdc_His_kin_internal"/>
</dbReference>
<dbReference type="SMART" id="SM00304">
    <property type="entry name" value="HAMP"/>
    <property type="match status" value="1"/>
</dbReference>
<dbReference type="InterPro" id="IPR036890">
    <property type="entry name" value="HATPase_C_sf"/>
</dbReference>
<dbReference type="Gene3D" id="3.30.565.10">
    <property type="entry name" value="Histidine kinase-like ATPase, C-terminal domain"/>
    <property type="match status" value="1"/>
</dbReference>
<keyword evidence="9 10" id="KW-0472">Membrane</keyword>
<feature type="transmembrane region" description="Helical" evidence="10">
    <location>
        <begin position="290"/>
        <end position="310"/>
    </location>
</feature>
<dbReference type="EMBL" id="JAAIKC010000001">
    <property type="protein sequence ID" value="NEW05796.1"/>
    <property type="molecule type" value="Genomic_DNA"/>
</dbReference>
<dbReference type="Gene3D" id="6.10.340.10">
    <property type="match status" value="1"/>
</dbReference>
<protein>
    <recommendedName>
        <fullName evidence="3">histidine kinase</fullName>
        <ecNumber evidence="3">2.7.13.3</ecNumber>
    </recommendedName>
</protein>
<dbReference type="GO" id="GO:0000155">
    <property type="term" value="F:phosphorelay sensor kinase activity"/>
    <property type="evidence" value="ECO:0007669"/>
    <property type="project" value="InterPro"/>
</dbReference>
<dbReference type="InterPro" id="IPR050640">
    <property type="entry name" value="Bact_2-comp_sensor_kinase"/>
</dbReference>
<evidence type="ECO:0000256" key="10">
    <source>
        <dbReference type="SAM" id="Phobius"/>
    </source>
</evidence>
<keyword evidence="5" id="KW-0597">Phosphoprotein</keyword>
<feature type="transmembrane region" description="Helical" evidence="10">
    <location>
        <begin position="16"/>
        <end position="37"/>
    </location>
</feature>
<evidence type="ECO:0000256" key="1">
    <source>
        <dbReference type="ARBA" id="ARBA00000085"/>
    </source>
</evidence>
<dbReference type="Pfam" id="PF02518">
    <property type="entry name" value="HATPase_c"/>
    <property type="match status" value="1"/>
</dbReference>
<evidence type="ECO:0000256" key="4">
    <source>
        <dbReference type="ARBA" id="ARBA00022475"/>
    </source>
</evidence>
<gene>
    <name evidence="12" type="ORF">GK047_07160</name>
</gene>
<dbReference type="RefSeq" id="WP_163943131.1">
    <property type="nucleotide sequence ID" value="NZ_JAAIKC010000001.1"/>
</dbReference>